<keyword evidence="2" id="KW-1133">Transmembrane helix</keyword>
<evidence type="ECO:0000313" key="3">
    <source>
        <dbReference type="EMBL" id="MFD2418764.1"/>
    </source>
</evidence>
<evidence type="ECO:0000256" key="2">
    <source>
        <dbReference type="SAM" id="Phobius"/>
    </source>
</evidence>
<feature type="region of interest" description="Disordered" evidence="1">
    <location>
        <begin position="1"/>
        <end position="47"/>
    </location>
</feature>
<proteinExistence type="predicted"/>
<keyword evidence="4" id="KW-1185">Reference proteome</keyword>
<feature type="transmembrane region" description="Helical" evidence="2">
    <location>
        <begin position="63"/>
        <end position="84"/>
    </location>
</feature>
<organism evidence="3 4">
    <name type="scientific">Amycolatopsis pigmentata</name>
    <dbReference type="NCBI Taxonomy" id="450801"/>
    <lineage>
        <taxon>Bacteria</taxon>
        <taxon>Bacillati</taxon>
        <taxon>Actinomycetota</taxon>
        <taxon>Actinomycetes</taxon>
        <taxon>Pseudonocardiales</taxon>
        <taxon>Pseudonocardiaceae</taxon>
        <taxon>Amycolatopsis</taxon>
    </lineage>
</organism>
<keyword evidence="2" id="KW-0812">Transmembrane</keyword>
<gene>
    <name evidence="3" type="ORF">ACFSXZ_20770</name>
</gene>
<dbReference type="InterPro" id="IPR036779">
    <property type="entry name" value="LysM_dom_sf"/>
</dbReference>
<accession>A0ABW5FUP2</accession>
<evidence type="ECO:0000256" key="1">
    <source>
        <dbReference type="SAM" id="MobiDB-lite"/>
    </source>
</evidence>
<name>A0ABW5FUP2_9PSEU</name>
<dbReference type="RefSeq" id="WP_378266768.1">
    <property type="nucleotide sequence ID" value="NZ_JBHUKR010000009.1"/>
</dbReference>
<reference evidence="4" key="1">
    <citation type="journal article" date="2019" name="Int. J. Syst. Evol. Microbiol.">
        <title>The Global Catalogue of Microorganisms (GCM) 10K type strain sequencing project: providing services to taxonomists for standard genome sequencing and annotation.</title>
        <authorList>
            <consortium name="The Broad Institute Genomics Platform"/>
            <consortium name="The Broad Institute Genome Sequencing Center for Infectious Disease"/>
            <person name="Wu L."/>
            <person name="Ma J."/>
        </authorList>
    </citation>
    <scope>NUCLEOTIDE SEQUENCE [LARGE SCALE GENOMIC DNA]</scope>
    <source>
        <strain evidence="4">CGMCC 4.7645</strain>
    </source>
</reference>
<dbReference type="Proteomes" id="UP001597417">
    <property type="component" value="Unassembled WGS sequence"/>
</dbReference>
<dbReference type="Gene3D" id="3.10.350.10">
    <property type="entry name" value="LysM domain"/>
    <property type="match status" value="1"/>
</dbReference>
<dbReference type="EMBL" id="JBHUKR010000009">
    <property type="protein sequence ID" value="MFD2418764.1"/>
    <property type="molecule type" value="Genomic_DNA"/>
</dbReference>
<sequence length="154" mass="16399">MSVLVDEDQVTGQIGSRARMPVRARRRAGEPRRPPGRARLVAGRRPLPRPGCAPRRVAPRWPWLAALAVTMALIITGLGVFSAAMTPSVPDRTATVFVARGQSLGELAREYAPDSDPAAVVARIRQLNRLDGDVLVPGMPLTVPVSSGAPASRP</sequence>
<evidence type="ECO:0000313" key="4">
    <source>
        <dbReference type="Proteomes" id="UP001597417"/>
    </source>
</evidence>
<keyword evidence="2" id="KW-0472">Membrane</keyword>
<comment type="caution">
    <text evidence="3">The sequence shown here is derived from an EMBL/GenBank/DDBJ whole genome shotgun (WGS) entry which is preliminary data.</text>
</comment>
<protein>
    <submittedName>
        <fullName evidence="3">LysM peptidoglycan-binding domain-containing protein</fullName>
    </submittedName>
</protein>